<gene>
    <name evidence="1" type="ORF">RJT34_07795</name>
</gene>
<keyword evidence="2" id="KW-1185">Reference proteome</keyword>
<reference evidence="1 2" key="1">
    <citation type="submission" date="2024-01" db="EMBL/GenBank/DDBJ databases">
        <title>The genomes of 5 underutilized Papilionoideae crops provide insights into root nodulation and disease resistance.</title>
        <authorList>
            <person name="Yuan L."/>
        </authorList>
    </citation>
    <scope>NUCLEOTIDE SEQUENCE [LARGE SCALE GENOMIC DNA]</scope>
    <source>
        <strain evidence="1">LY-2023</strain>
        <tissue evidence="1">Leaf</tissue>
    </source>
</reference>
<protein>
    <submittedName>
        <fullName evidence="1">Uncharacterized protein</fullName>
    </submittedName>
</protein>
<sequence length="67" mass="8022">MVAHNQHWKKRVYIKANACNQEPVRKKEIEEDDGGAELDKEKDEAIFYPREQVYIQEKEQDCLTKEK</sequence>
<name>A0AAN9PV82_CLITE</name>
<organism evidence="1 2">
    <name type="scientific">Clitoria ternatea</name>
    <name type="common">Butterfly pea</name>
    <dbReference type="NCBI Taxonomy" id="43366"/>
    <lineage>
        <taxon>Eukaryota</taxon>
        <taxon>Viridiplantae</taxon>
        <taxon>Streptophyta</taxon>
        <taxon>Embryophyta</taxon>
        <taxon>Tracheophyta</taxon>
        <taxon>Spermatophyta</taxon>
        <taxon>Magnoliopsida</taxon>
        <taxon>eudicotyledons</taxon>
        <taxon>Gunneridae</taxon>
        <taxon>Pentapetalae</taxon>
        <taxon>rosids</taxon>
        <taxon>fabids</taxon>
        <taxon>Fabales</taxon>
        <taxon>Fabaceae</taxon>
        <taxon>Papilionoideae</taxon>
        <taxon>50 kb inversion clade</taxon>
        <taxon>NPAAA clade</taxon>
        <taxon>indigoferoid/millettioid clade</taxon>
        <taxon>Phaseoleae</taxon>
        <taxon>Clitoria</taxon>
    </lineage>
</organism>
<dbReference type="EMBL" id="JAYKXN010000002">
    <property type="protein sequence ID" value="KAK7310338.1"/>
    <property type="molecule type" value="Genomic_DNA"/>
</dbReference>
<comment type="caution">
    <text evidence="1">The sequence shown here is derived from an EMBL/GenBank/DDBJ whole genome shotgun (WGS) entry which is preliminary data.</text>
</comment>
<accession>A0AAN9PV82</accession>
<evidence type="ECO:0000313" key="1">
    <source>
        <dbReference type="EMBL" id="KAK7310338.1"/>
    </source>
</evidence>
<proteinExistence type="predicted"/>
<evidence type="ECO:0000313" key="2">
    <source>
        <dbReference type="Proteomes" id="UP001359559"/>
    </source>
</evidence>
<dbReference type="Proteomes" id="UP001359559">
    <property type="component" value="Unassembled WGS sequence"/>
</dbReference>
<dbReference type="AlphaFoldDB" id="A0AAN9PV82"/>